<evidence type="ECO:0000313" key="2">
    <source>
        <dbReference type="Proteomes" id="UP000269221"/>
    </source>
</evidence>
<dbReference type="EMBL" id="QRBI01000105">
    <property type="protein sequence ID" value="RMC14077.1"/>
    <property type="molecule type" value="Genomic_DNA"/>
</dbReference>
<name>A0A3M0L448_HIRRU</name>
<gene>
    <name evidence="1" type="ORF">DUI87_09165</name>
</gene>
<accession>A0A3M0L448</accession>
<protein>
    <recommendedName>
        <fullName evidence="3">Reverse transcriptase domain-containing protein</fullName>
    </recommendedName>
</protein>
<evidence type="ECO:0008006" key="3">
    <source>
        <dbReference type="Google" id="ProtNLM"/>
    </source>
</evidence>
<organism evidence="1 2">
    <name type="scientific">Hirundo rustica rustica</name>
    <dbReference type="NCBI Taxonomy" id="333673"/>
    <lineage>
        <taxon>Eukaryota</taxon>
        <taxon>Metazoa</taxon>
        <taxon>Chordata</taxon>
        <taxon>Craniata</taxon>
        <taxon>Vertebrata</taxon>
        <taxon>Euteleostomi</taxon>
        <taxon>Archelosauria</taxon>
        <taxon>Archosauria</taxon>
        <taxon>Dinosauria</taxon>
        <taxon>Saurischia</taxon>
        <taxon>Theropoda</taxon>
        <taxon>Coelurosauria</taxon>
        <taxon>Aves</taxon>
        <taxon>Neognathae</taxon>
        <taxon>Neoaves</taxon>
        <taxon>Telluraves</taxon>
        <taxon>Australaves</taxon>
        <taxon>Passeriformes</taxon>
        <taxon>Sylvioidea</taxon>
        <taxon>Hirundinidae</taxon>
        <taxon>Hirundo</taxon>
    </lineage>
</organism>
<dbReference type="Proteomes" id="UP000269221">
    <property type="component" value="Unassembled WGS sequence"/>
</dbReference>
<dbReference type="OrthoDB" id="9401836at2759"/>
<sequence>MMQLAFEVETNATRYPPQAQNKSVSLMSMPGKIMDQILLEIIVKHMENKGVMGDSKHGFSEGKLRLKTLVAFCDGYRDPSPASVDMFERLNVLLEMREPELDTGSEVQPHQCPAQGDSHCPAPAGHTIADPPRIPEAFLATWVMFSCC</sequence>
<comment type="caution">
    <text evidence="1">The sequence shown here is derived from an EMBL/GenBank/DDBJ whole genome shotgun (WGS) entry which is preliminary data.</text>
</comment>
<reference evidence="1 2" key="1">
    <citation type="submission" date="2018-07" db="EMBL/GenBank/DDBJ databases">
        <title>A high quality draft genome assembly of the barn swallow (H. rustica rustica).</title>
        <authorList>
            <person name="Formenti G."/>
            <person name="Chiara M."/>
            <person name="Poveda L."/>
            <person name="Francoijs K.-J."/>
            <person name="Bonisoli-Alquati A."/>
            <person name="Canova L."/>
            <person name="Gianfranceschi L."/>
            <person name="Horner D.S."/>
            <person name="Saino N."/>
        </authorList>
    </citation>
    <scope>NUCLEOTIDE SEQUENCE [LARGE SCALE GENOMIC DNA]</scope>
    <source>
        <strain evidence="1">Chelidonia</strain>
        <tissue evidence="1">Blood</tissue>
    </source>
</reference>
<proteinExistence type="predicted"/>
<dbReference type="AlphaFoldDB" id="A0A3M0L448"/>
<keyword evidence="2" id="KW-1185">Reference proteome</keyword>
<evidence type="ECO:0000313" key="1">
    <source>
        <dbReference type="EMBL" id="RMC14077.1"/>
    </source>
</evidence>